<organism evidence="1 2">
    <name type="scientific">Arctium lappa</name>
    <name type="common">Greater burdock</name>
    <name type="synonym">Lappa major</name>
    <dbReference type="NCBI Taxonomy" id="4217"/>
    <lineage>
        <taxon>Eukaryota</taxon>
        <taxon>Viridiplantae</taxon>
        <taxon>Streptophyta</taxon>
        <taxon>Embryophyta</taxon>
        <taxon>Tracheophyta</taxon>
        <taxon>Spermatophyta</taxon>
        <taxon>Magnoliopsida</taxon>
        <taxon>eudicotyledons</taxon>
        <taxon>Gunneridae</taxon>
        <taxon>Pentapetalae</taxon>
        <taxon>asterids</taxon>
        <taxon>campanulids</taxon>
        <taxon>Asterales</taxon>
        <taxon>Asteraceae</taxon>
        <taxon>Carduoideae</taxon>
        <taxon>Cardueae</taxon>
        <taxon>Arctiinae</taxon>
        <taxon>Arctium</taxon>
    </lineage>
</organism>
<gene>
    <name evidence="1" type="ORF">L6452_11940</name>
</gene>
<sequence length="470" mass="53391">MMLHKMIDYHIIQLPTIVIYVVYTDLNLWVVMENSQNTPSVLAKLMGLDEMIPPWKQPVSRQQRVLSDNYLQKSGSVGKRSRKDSQNNLPGSKKRANLRTNYSNEDISFNDFKQKSSNLDGIQGMESIKNGENASSSFFLVNSQTTFAWEAKKQLLERLKKTKVSQELRSSSQSSSLESKSGSKFGSLIGVSSKDCWKYESVTKLPIFKSMNFSSNSTTKSVKITRSDDVKPSSVVNHMSTSTKKDNLVSNSLIPFSVSPNADAGTEMVGLSMQLQLLQSESEENDMDPEMVTSSDDERSCCTDENIKSVISFGSKESRDFSYLLDVFDESGFEGGNVEIRFERWHSSECMVSPLVFERLEKKYGKQELWRKAERRLLFDSINAGMTDIITPLWSKPLRRKMMRSMWRKDVIEEELWTLLASQEKGVHDEVAQKAVGRGPWLEPVDELDSLVREIETFLFEELAAELVCA</sequence>
<dbReference type="EMBL" id="CM042049">
    <property type="protein sequence ID" value="KAI3748683.1"/>
    <property type="molecule type" value="Genomic_DNA"/>
</dbReference>
<proteinExistence type="predicted"/>
<protein>
    <submittedName>
        <fullName evidence="1">Uncharacterized protein</fullName>
    </submittedName>
</protein>
<accession>A0ACB9DQU8</accession>
<comment type="caution">
    <text evidence="1">The sequence shown here is derived from an EMBL/GenBank/DDBJ whole genome shotgun (WGS) entry which is preliminary data.</text>
</comment>
<evidence type="ECO:0000313" key="1">
    <source>
        <dbReference type="EMBL" id="KAI3748683.1"/>
    </source>
</evidence>
<reference evidence="1 2" key="2">
    <citation type="journal article" date="2022" name="Mol. Ecol. Resour.">
        <title>The genomes of chicory, endive, great burdock and yacon provide insights into Asteraceae paleo-polyploidization history and plant inulin production.</title>
        <authorList>
            <person name="Fan W."/>
            <person name="Wang S."/>
            <person name="Wang H."/>
            <person name="Wang A."/>
            <person name="Jiang F."/>
            <person name="Liu H."/>
            <person name="Zhao H."/>
            <person name="Xu D."/>
            <person name="Zhang Y."/>
        </authorList>
    </citation>
    <scope>NUCLEOTIDE SEQUENCE [LARGE SCALE GENOMIC DNA]</scope>
    <source>
        <strain evidence="2">cv. Niubang</strain>
    </source>
</reference>
<reference evidence="2" key="1">
    <citation type="journal article" date="2022" name="Mol. Ecol. Resour.">
        <title>The genomes of chicory, endive, great burdock and yacon provide insights into Asteraceae palaeo-polyploidization history and plant inulin production.</title>
        <authorList>
            <person name="Fan W."/>
            <person name="Wang S."/>
            <person name="Wang H."/>
            <person name="Wang A."/>
            <person name="Jiang F."/>
            <person name="Liu H."/>
            <person name="Zhao H."/>
            <person name="Xu D."/>
            <person name="Zhang Y."/>
        </authorList>
    </citation>
    <scope>NUCLEOTIDE SEQUENCE [LARGE SCALE GENOMIC DNA]</scope>
    <source>
        <strain evidence="2">cv. Niubang</strain>
    </source>
</reference>
<name>A0ACB9DQU8_ARCLA</name>
<dbReference type="Proteomes" id="UP001055879">
    <property type="component" value="Linkage Group LG03"/>
</dbReference>
<evidence type="ECO:0000313" key="2">
    <source>
        <dbReference type="Proteomes" id="UP001055879"/>
    </source>
</evidence>
<keyword evidence="2" id="KW-1185">Reference proteome</keyword>